<dbReference type="Proteomes" id="UP000310532">
    <property type="component" value="Unassembled WGS sequence"/>
</dbReference>
<keyword evidence="2" id="KW-0564">Palmitate</keyword>
<evidence type="ECO:0000313" key="4">
    <source>
        <dbReference type="Proteomes" id="UP000310532"/>
    </source>
</evidence>
<evidence type="ECO:0000256" key="2">
    <source>
        <dbReference type="RuleBase" id="RU362097"/>
    </source>
</evidence>
<dbReference type="RefSeq" id="WP_136009466.1">
    <property type="nucleotide sequence ID" value="NZ_SRYZ01000007.1"/>
</dbReference>
<dbReference type="Gene3D" id="2.20.200.10">
    <property type="entry name" value="Outer membrane efflux proteins (OEP)"/>
    <property type="match status" value="1"/>
</dbReference>
<keyword evidence="2" id="KW-0472">Membrane</keyword>
<evidence type="ECO:0000256" key="1">
    <source>
        <dbReference type="ARBA" id="ARBA00007613"/>
    </source>
</evidence>
<keyword evidence="2" id="KW-1134">Transmembrane beta strand</keyword>
<keyword evidence="4" id="KW-1185">Reference proteome</keyword>
<evidence type="ECO:0000313" key="3">
    <source>
        <dbReference type="EMBL" id="TGY08039.1"/>
    </source>
</evidence>
<keyword evidence="2" id="KW-0812">Transmembrane</keyword>
<keyword evidence="2" id="KW-0449">Lipoprotein</keyword>
<protein>
    <submittedName>
        <fullName evidence="3">TolC family protein</fullName>
    </submittedName>
</protein>
<dbReference type="InterPro" id="IPR010131">
    <property type="entry name" value="MdtP/NodT-like"/>
</dbReference>
<dbReference type="EMBL" id="SRYZ01000007">
    <property type="protein sequence ID" value="TGY08039.1"/>
    <property type="molecule type" value="Genomic_DNA"/>
</dbReference>
<comment type="subcellular location">
    <subcellularLocation>
        <location evidence="2">Cell membrane</location>
        <topology evidence="2">Lipid-anchor</topology>
    </subcellularLocation>
</comment>
<dbReference type="Pfam" id="PF02321">
    <property type="entry name" value="OEP"/>
    <property type="match status" value="2"/>
</dbReference>
<comment type="similarity">
    <text evidence="1 2">Belongs to the outer membrane factor (OMF) (TC 1.B.17) family.</text>
</comment>
<dbReference type="SUPFAM" id="SSF56954">
    <property type="entry name" value="Outer membrane efflux proteins (OEP)"/>
    <property type="match status" value="1"/>
</dbReference>
<name>A0A4S2B201_9BACE</name>
<dbReference type="Gene3D" id="1.20.1600.10">
    <property type="entry name" value="Outer membrane efflux proteins (OEP)"/>
    <property type="match status" value="1"/>
</dbReference>
<dbReference type="PANTHER" id="PTHR30203">
    <property type="entry name" value="OUTER MEMBRANE CATION EFFLUX PROTEIN"/>
    <property type="match status" value="1"/>
</dbReference>
<comment type="caution">
    <text evidence="3">The sequence shown here is derived from an EMBL/GenBank/DDBJ whole genome shotgun (WGS) entry which is preliminary data.</text>
</comment>
<dbReference type="NCBIfam" id="TIGR01845">
    <property type="entry name" value="outer_NodT"/>
    <property type="match status" value="1"/>
</dbReference>
<proteinExistence type="inferred from homology"/>
<dbReference type="PANTHER" id="PTHR30203:SF33">
    <property type="entry name" value="BLR4455 PROTEIN"/>
    <property type="match status" value="1"/>
</dbReference>
<dbReference type="GO" id="GO:0005886">
    <property type="term" value="C:plasma membrane"/>
    <property type="evidence" value="ECO:0007669"/>
    <property type="project" value="UniProtKB-SubCell"/>
</dbReference>
<dbReference type="GO" id="GO:0015562">
    <property type="term" value="F:efflux transmembrane transporter activity"/>
    <property type="evidence" value="ECO:0007669"/>
    <property type="project" value="InterPro"/>
</dbReference>
<reference evidence="3 4" key="1">
    <citation type="submission" date="2019-04" db="EMBL/GenBank/DDBJ databases">
        <title>Microbes associate with the intestines of laboratory mice.</title>
        <authorList>
            <person name="Navarre W."/>
            <person name="Wong E."/>
            <person name="Huang K."/>
            <person name="Tropini C."/>
            <person name="Ng K."/>
            <person name="Yu B."/>
        </authorList>
    </citation>
    <scope>NUCLEOTIDE SEQUENCE [LARGE SCALE GENOMIC DNA]</scope>
    <source>
        <strain evidence="3 4">NM69_E16B</strain>
    </source>
</reference>
<accession>A0A4S2B201</accession>
<organism evidence="3 4">
    <name type="scientific">Bacteroides muris</name>
    <name type="common">ex Afrizal et al. 2022</name>
    <dbReference type="NCBI Taxonomy" id="2516960"/>
    <lineage>
        <taxon>Bacteria</taxon>
        <taxon>Pseudomonadati</taxon>
        <taxon>Bacteroidota</taxon>
        <taxon>Bacteroidia</taxon>
        <taxon>Bacteroidales</taxon>
        <taxon>Bacteroidaceae</taxon>
        <taxon>Bacteroides</taxon>
    </lineage>
</organism>
<dbReference type="InterPro" id="IPR003423">
    <property type="entry name" value="OMP_efflux"/>
</dbReference>
<sequence length="460" mass="51628">MKKTVHYIFLLLFLLPFMNGCGIYTRYERPDLSFADSLYTGIRQETQQTDSASFANLSWREVFTDSLLQRWIECGMEHNTDLRVARLRTEEAEAVLQSSRLAFLPSVSLGGQGQASHSDGRPAQRTYSVGPSAEWELDIFGRQRNAKAGAKAALGQSRAYEQAMQTRLVATVADSYYTLLMLDEQLQISRRTLTTWQENIRTLSALKRAGKTTEAAVLQARANKLEVEGSILTLEKRIGELENTVCALLGIAPVKLERGVLADRHFPDSLSAGLPLSLVSNRPDVREAEFALMQSFYATGEARSAFYPRITLSGTIRWTNNAETISNPGTWLFNAVGSLVQPLFHKGENVARLKIARAQQQEALLQFRQSLLDAGNEVNNALILWQTARKRLGIDRKRILNLKAAVWNTKLLMKYGRTHYLEVLTAQQKLLQAELAESEDRYDEIQGVITLYHALGGETK</sequence>
<gene>
    <name evidence="3" type="ORF">E5355_05285</name>
</gene>
<dbReference type="AlphaFoldDB" id="A0A4S2B201"/>